<gene>
    <name evidence="1" type="ORF">BTO20_16855</name>
</gene>
<name>A0A1Y0C4F1_9MYCO</name>
<dbReference type="KEGG" id="mdx:BTO20_16855"/>
<dbReference type="OrthoDB" id="4762244at2"/>
<dbReference type="Proteomes" id="UP000195331">
    <property type="component" value="Chromosome"/>
</dbReference>
<dbReference type="AlphaFoldDB" id="A0A1Y0C4F1"/>
<sequence>MSDQLAGIRCLAMVALTADVPEQLNSGNATLAEHVVRGLISWMNWHNAASTFGTEDFAGETVLEKMPVATQLICSFRILAQHRPSGGQL</sequence>
<evidence type="ECO:0000313" key="2">
    <source>
        <dbReference type="Proteomes" id="UP000195331"/>
    </source>
</evidence>
<protein>
    <submittedName>
        <fullName evidence="1">Uncharacterized protein</fullName>
    </submittedName>
</protein>
<organism evidence="1 2">
    <name type="scientific">Mycobacterium dioxanotrophicus</name>
    <dbReference type="NCBI Taxonomy" id="482462"/>
    <lineage>
        <taxon>Bacteria</taxon>
        <taxon>Bacillati</taxon>
        <taxon>Actinomycetota</taxon>
        <taxon>Actinomycetes</taxon>
        <taxon>Mycobacteriales</taxon>
        <taxon>Mycobacteriaceae</taxon>
        <taxon>Mycobacterium</taxon>
    </lineage>
</organism>
<proteinExistence type="predicted"/>
<dbReference type="RefSeq" id="WP_087077508.1">
    <property type="nucleotide sequence ID" value="NZ_CP020809.1"/>
</dbReference>
<accession>A0A1Y0C4F1</accession>
<keyword evidence="2" id="KW-1185">Reference proteome</keyword>
<reference evidence="1 2" key="1">
    <citation type="submission" date="2017-04" db="EMBL/GenBank/DDBJ databases">
        <title>Whole Genome Sequence of 1,4-Dioxane Degrading Bacterium Mycobacterium dioxanotrophicus PH-06.</title>
        <authorList>
            <person name="He Y."/>
        </authorList>
    </citation>
    <scope>NUCLEOTIDE SEQUENCE [LARGE SCALE GENOMIC DNA]</scope>
    <source>
        <strain evidence="1 2">PH-06</strain>
    </source>
</reference>
<dbReference type="EMBL" id="CP020809">
    <property type="protein sequence ID" value="ART70022.1"/>
    <property type="molecule type" value="Genomic_DNA"/>
</dbReference>
<evidence type="ECO:0000313" key="1">
    <source>
        <dbReference type="EMBL" id="ART70022.1"/>
    </source>
</evidence>